<organism evidence="8 9">
    <name type="scientific">Vibrio scophthalmi LMG 19158</name>
    <dbReference type="NCBI Taxonomy" id="870967"/>
    <lineage>
        <taxon>Bacteria</taxon>
        <taxon>Pseudomonadati</taxon>
        <taxon>Pseudomonadota</taxon>
        <taxon>Gammaproteobacteria</taxon>
        <taxon>Vibrionales</taxon>
        <taxon>Vibrionaceae</taxon>
        <taxon>Vibrio</taxon>
    </lineage>
</organism>
<name>F9RVA3_9VIBR</name>
<dbReference type="AlphaFoldDB" id="F9RVA3"/>
<feature type="transmembrane region" description="Helical" evidence="7">
    <location>
        <begin position="236"/>
        <end position="255"/>
    </location>
</feature>
<dbReference type="GO" id="GO:0055085">
    <property type="term" value="P:transmembrane transport"/>
    <property type="evidence" value="ECO:0007669"/>
    <property type="project" value="InterPro"/>
</dbReference>
<evidence type="ECO:0000313" key="8">
    <source>
        <dbReference type="EMBL" id="EGU29827.1"/>
    </source>
</evidence>
<keyword evidence="6 7" id="KW-0472">Membrane</keyword>
<evidence type="ECO:0000256" key="2">
    <source>
        <dbReference type="ARBA" id="ARBA00022448"/>
    </source>
</evidence>
<evidence type="ECO:0000256" key="6">
    <source>
        <dbReference type="ARBA" id="ARBA00023136"/>
    </source>
</evidence>
<feature type="transmembrane region" description="Helical" evidence="7">
    <location>
        <begin position="61"/>
        <end position="84"/>
    </location>
</feature>
<evidence type="ECO:0000256" key="7">
    <source>
        <dbReference type="SAM" id="Phobius"/>
    </source>
</evidence>
<dbReference type="GO" id="GO:0016020">
    <property type="term" value="C:membrane"/>
    <property type="evidence" value="ECO:0007669"/>
    <property type="project" value="UniProtKB-SubCell"/>
</dbReference>
<gene>
    <name evidence="8" type="ORF">VIS19158_16401</name>
</gene>
<keyword evidence="5 7" id="KW-1133">Transmembrane helix</keyword>
<reference evidence="8 9" key="1">
    <citation type="journal article" date="2012" name="Int. J. Syst. Evol. Microbiol.">
        <title>Vibrio caribbeanicus sp. nov., isolated from the marine sponge Scleritoderma cyanea.</title>
        <authorList>
            <person name="Hoffmann M."/>
            <person name="Monday S.R."/>
            <person name="Allard M.W."/>
            <person name="Strain E.A."/>
            <person name="Whittaker P."/>
            <person name="Naum M."/>
            <person name="McCarthy P.J."/>
            <person name="Lopez J.V."/>
            <person name="Fischer M."/>
            <person name="Brown E.W."/>
        </authorList>
    </citation>
    <scope>NUCLEOTIDE SEQUENCE [LARGE SCALE GENOMIC DNA]</scope>
    <source>
        <strain evidence="8 9">LMG 19158</strain>
    </source>
</reference>
<dbReference type="PANTHER" id="PTHR36838">
    <property type="entry name" value="AUXIN EFFLUX CARRIER FAMILY PROTEIN"/>
    <property type="match status" value="1"/>
</dbReference>
<evidence type="ECO:0000256" key="3">
    <source>
        <dbReference type="ARBA" id="ARBA00022475"/>
    </source>
</evidence>
<dbReference type="Proteomes" id="UP000004349">
    <property type="component" value="Unassembled WGS sequence"/>
</dbReference>
<feature type="transmembrane region" description="Helical" evidence="7">
    <location>
        <begin position="119"/>
        <end position="141"/>
    </location>
</feature>
<evidence type="ECO:0000256" key="4">
    <source>
        <dbReference type="ARBA" id="ARBA00022692"/>
    </source>
</evidence>
<dbReference type="Pfam" id="PF03547">
    <property type="entry name" value="Mem_trans"/>
    <property type="match status" value="1"/>
</dbReference>
<evidence type="ECO:0008006" key="10">
    <source>
        <dbReference type="Google" id="ProtNLM"/>
    </source>
</evidence>
<protein>
    <recommendedName>
        <fullName evidence="10">AEC family transporter</fullName>
    </recommendedName>
</protein>
<dbReference type="EMBL" id="AFWE01000223">
    <property type="protein sequence ID" value="EGU29827.1"/>
    <property type="molecule type" value="Genomic_DNA"/>
</dbReference>
<keyword evidence="2" id="KW-0813">Transport</keyword>
<sequence>MFQQVVGILFPVFALVLTGYSVGRWIRPDFAAINRINMDAFTPALVFSSLVAMPLDTEQIPLLSAALIAVLVPGLVMIPICKIMKLDFKAWAPPHMFRNSGNLAIPLFTYTFGESALASAVLLFVVSACTHVSIGLAVLSGGNPFKQVIKMPVFLAAASALVLNLCGISIWMPLYEATKLLGQAAVPVMLLSLGAQMCNMRLSGLKIGLICSIQSLATGAIAFAIIYWLIPLPTMQLQMMVLFAMLPPAVMNFLFAERFQISPSEVASMVLYGNFFSVLTLPILLTFAHFCSVTIAPHYRAASLQRD</sequence>
<dbReference type="eggNOG" id="COG0679">
    <property type="taxonomic scope" value="Bacteria"/>
</dbReference>
<feature type="transmembrane region" description="Helical" evidence="7">
    <location>
        <begin position="6"/>
        <end position="26"/>
    </location>
</feature>
<keyword evidence="3" id="KW-1003">Cell membrane</keyword>
<feature type="transmembrane region" description="Helical" evidence="7">
    <location>
        <begin position="267"/>
        <end position="290"/>
    </location>
</feature>
<proteinExistence type="predicted"/>
<evidence type="ECO:0000256" key="1">
    <source>
        <dbReference type="ARBA" id="ARBA00004141"/>
    </source>
</evidence>
<dbReference type="PANTHER" id="PTHR36838:SF1">
    <property type="entry name" value="SLR1864 PROTEIN"/>
    <property type="match status" value="1"/>
</dbReference>
<dbReference type="InterPro" id="IPR004776">
    <property type="entry name" value="Mem_transp_PIN-like"/>
</dbReference>
<feature type="transmembrane region" description="Helical" evidence="7">
    <location>
        <begin position="207"/>
        <end position="230"/>
    </location>
</feature>
<keyword evidence="4 7" id="KW-0812">Transmembrane</keyword>
<evidence type="ECO:0000313" key="9">
    <source>
        <dbReference type="Proteomes" id="UP000004349"/>
    </source>
</evidence>
<accession>F9RVA3</accession>
<comment type="subcellular location">
    <subcellularLocation>
        <location evidence="1">Membrane</location>
        <topology evidence="1">Multi-pass membrane protein</topology>
    </subcellularLocation>
</comment>
<comment type="caution">
    <text evidence="8">The sequence shown here is derived from an EMBL/GenBank/DDBJ whole genome shotgun (WGS) entry which is preliminary data.</text>
</comment>
<dbReference type="RefSeq" id="WP_005599923.1">
    <property type="nucleotide sequence ID" value="NZ_AFWE01000223.1"/>
</dbReference>
<feature type="transmembrane region" description="Helical" evidence="7">
    <location>
        <begin position="153"/>
        <end position="174"/>
    </location>
</feature>
<evidence type="ECO:0000256" key="5">
    <source>
        <dbReference type="ARBA" id="ARBA00022989"/>
    </source>
</evidence>